<dbReference type="GO" id="GO:0005886">
    <property type="term" value="C:plasma membrane"/>
    <property type="evidence" value="ECO:0007669"/>
    <property type="project" value="UniProtKB-SubCell"/>
</dbReference>
<dbReference type="GO" id="GO:0015627">
    <property type="term" value="C:type II protein secretion system complex"/>
    <property type="evidence" value="ECO:0007669"/>
    <property type="project" value="InterPro"/>
</dbReference>
<keyword evidence="6" id="KW-0997">Cell inner membrane</keyword>
<evidence type="ECO:0000256" key="4">
    <source>
        <dbReference type="ARBA" id="ARBA00022448"/>
    </source>
</evidence>
<keyword evidence="4" id="KW-0813">Transport</keyword>
<gene>
    <name evidence="12" type="ORF">EZM97_02430</name>
</gene>
<accession>A0A4R0YZI5</accession>
<evidence type="ECO:0000256" key="11">
    <source>
        <dbReference type="SAM" id="Phobius"/>
    </source>
</evidence>
<dbReference type="Proteomes" id="UP000291822">
    <property type="component" value="Unassembled WGS sequence"/>
</dbReference>
<evidence type="ECO:0000256" key="8">
    <source>
        <dbReference type="ARBA" id="ARBA00022927"/>
    </source>
</evidence>
<dbReference type="EMBL" id="SJTG01000001">
    <property type="protein sequence ID" value="TCI12236.1"/>
    <property type="molecule type" value="Genomic_DNA"/>
</dbReference>
<evidence type="ECO:0000256" key="2">
    <source>
        <dbReference type="ARBA" id="ARBA00007208"/>
    </source>
</evidence>
<organism evidence="12 13">
    <name type="scientific">Dyella soli</name>
    <dbReference type="NCBI Taxonomy" id="522319"/>
    <lineage>
        <taxon>Bacteria</taxon>
        <taxon>Pseudomonadati</taxon>
        <taxon>Pseudomonadota</taxon>
        <taxon>Gammaproteobacteria</taxon>
        <taxon>Lysobacterales</taxon>
        <taxon>Rhodanobacteraceae</taxon>
        <taxon>Dyella</taxon>
    </lineage>
</organism>
<proteinExistence type="inferred from homology"/>
<evidence type="ECO:0000256" key="6">
    <source>
        <dbReference type="ARBA" id="ARBA00022519"/>
    </source>
</evidence>
<evidence type="ECO:0000256" key="9">
    <source>
        <dbReference type="ARBA" id="ARBA00023136"/>
    </source>
</evidence>
<keyword evidence="13" id="KW-1185">Reference proteome</keyword>
<dbReference type="AlphaFoldDB" id="A0A4R0YZI5"/>
<name>A0A4R0YZI5_9GAMM</name>
<evidence type="ECO:0000313" key="12">
    <source>
        <dbReference type="EMBL" id="TCI12236.1"/>
    </source>
</evidence>
<keyword evidence="11" id="KW-1133">Transmembrane helix</keyword>
<evidence type="ECO:0000313" key="13">
    <source>
        <dbReference type="Proteomes" id="UP000291822"/>
    </source>
</evidence>
<evidence type="ECO:0000256" key="5">
    <source>
        <dbReference type="ARBA" id="ARBA00022475"/>
    </source>
</evidence>
<evidence type="ECO:0000256" key="10">
    <source>
        <dbReference type="ARBA" id="ARBA00030772"/>
    </source>
</evidence>
<keyword evidence="7 11" id="KW-0812">Transmembrane</keyword>
<feature type="transmembrane region" description="Helical" evidence="11">
    <location>
        <begin position="36"/>
        <end position="54"/>
    </location>
</feature>
<dbReference type="Pfam" id="PF01203">
    <property type="entry name" value="T2SSN"/>
    <property type="match status" value="1"/>
</dbReference>
<evidence type="ECO:0000256" key="3">
    <source>
        <dbReference type="ARBA" id="ARBA00021563"/>
    </source>
</evidence>
<evidence type="ECO:0000256" key="7">
    <source>
        <dbReference type="ARBA" id="ARBA00022692"/>
    </source>
</evidence>
<keyword evidence="5" id="KW-1003">Cell membrane</keyword>
<reference evidence="12 13" key="1">
    <citation type="submission" date="2019-02" db="EMBL/GenBank/DDBJ databases">
        <title>Dyella amyloliquefaciens sp. nov., isolated from forest soil.</title>
        <authorList>
            <person name="Gao Z.-H."/>
            <person name="Qiu L.-H."/>
        </authorList>
    </citation>
    <scope>NUCLEOTIDE SEQUENCE [LARGE SCALE GENOMIC DNA]</scope>
    <source>
        <strain evidence="12 13">KACC 12747</strain>
    </source>
</reference>
<keyword evidence="9 11" id="KW-0472">Membrane</keyword>
<dbReference type="InterPro" id="IPR022792">
    <property type="entry name" value="T2SS_protein-GspN"/>
</dbReference>
<keyword evidence="8" id="KW-0653">Protein transport</keyword>
<sequence length="290" mass="30736">MLHSSGYDRRVGASAQVLRPASQVSSGGGCLKVSRVVAVVSVALLLVFALFWWLPARWVKPALDARLHGLRLEAVSGSLWQGQAGSVLGPDGKSLGALRWELSRAILLGDLKLSFDLNGPGLAARGSMHGNDAQAQVWEQVHLSGDARFFARRFGLPDGYLEGQLQADIGHAELQGNWPLALDGTAQWKDGVLTTRAGKVRVGDLHAAASGAEGVVDIRLNDDGTGPLALDGHWQLSPLGWRVDMTAQARSGDPVMQQWLRTLGKPDTSGVIHIQRNGGVAGALATKGKS</sequence>
<evidence type="ECO:0000256" key="1">
    <source>
        <dbReference type="ARBA" id="ARBA00004533"/>
    </source>
</evidence>
<comment type="similarity">
    <text evidence="2">Belongs to the GSP N family.</text>
</comment>
<comment type="subcellular location">
    <subcellularLocation>
        <location evidence="1">Cell inner membrane</location>
    </subcellularLocation>
</comment>
<comment type="caution">
    <text evidence="12">The sequence shown here is derived from an EMBL/GenBank/DDBJ whole genome shotgun (WGS) entry which is preliminary data.</text>
</comment>
<protein>
    <recommendedName>
        <fullName evidence="3">Type II secretion system protein N</fullName>
    </recommendedName>
    <alternativeName>
        <fullName evidence="10">General secretion pathway protein N</fullName>
    </alternativeName>
</protein>
<dbReference type="GO" id="GO:0015628">
    <property type="term" value="P:protein secretion by the type II secretion system"/>
    <property type="evidence" value="ECO:0007669"/>
    <property type="project" value="InterPro"/>
</dbReference>